<dbReference type="EMBL" id="BTRK01000006">
    <property type="protein sequence ID" value="GMR58595.1"/>
    <property type="molecule type" value="Genomic_DNA"/>
</dbReference>
<name>A0AAN5D9K5_9BILA</name>
<organism evidence="1 2">
    <name type="scientific">Pristionchus mayeri</name>
    <dbReference type="NCBI Taxonomy" id="1317129"/>
    <lineage>
        <taxon>Eukaryota</taxon>
        <taxon>Metazoa</taxon>
        <taxon>Ecdysozoa</taxon>
        <taxon>Nematoda</taxon>
        <taxon>Chromadorea</taxon>
        <taxon>Rhabditida</taxon>
        <taxon>Rhabditina</taxon>
        <taxon>Diplogasteromorpha</taxon>
        <taxon>Diplogasteroidea</taxon>
        <taxon>Neodiplogasteridae</taxon>
        <taxon>Pristionchus</taxon>
    </lineage>
</organism>
<gene>
    <name evidence="1" type="ORF">PMAYCL1PPCAC_28790</name>
</gene>
<feature type="non-terminal residue" evidence="1">
    <location>
        <position position="313"/>
    </location>
</feature>
<proteinExistence type="predicted"/>
<evidence type="ECO:0000313" key="2">
    <source>
        <dbReference type="Proteomes" id="UP001328107"/>
    </source>
</evidence>
<feature type="non-terminal residue" evidence="1">
    <location>
        <position position="1"/>
    </location>
</feature>
<accession>A0AAN5D9K5</accession>
<reference evidence="2" key="1">
    <citation type="submission" date="2022-10" db="EMBL/GenBank/DDBJ databases">
        <title>Genome assembly of Pristionchus species.</title>
        <authorList>
            <person name="Yoshida K."/>
            <person name="Sommer R.J."/>
        </authorList>
    </citation>
    <scope>NUCLEOTIDE SEQUENCE [LARGE SCALE GENOMIC DNA]</scope>
    <source>
        <strain evidence="2">RS5460</strain>
    </source>
</reference>
<dbReference type="Proteomes" id="UP001328107">
    <property type="component" value="Unassembled WGS sequence"/>
</dbReference>
<keyword evidence="2" id="KW-1185">Reference proteome</keyword>
<comment type="caution">
    <text evidence="1">The sequence shown here is derived from an EMBL/GenBank/DDBJ whole genome shotgun (WGS) entry which is preliminary data.</text>
</comment>
<evidence type="ECO:0000313" key="1">
    <source>
        <dbReference type="EMBL" id="GMR58595.1"/>
    </source>
</evidence>
<sequence>LDELVSVSQRLFFFSQIFRPEVPRAPAIELKVFKTIDGERYVDLVREAPLLSQCFMHETNGRKRIIEYIDCKPYNNWMVDLKTTNVDLSFIIKQAAFLMSRYTFKEVTFNSVLVDDNFVSSFEKVRHKKCTRKLKFHNTSLVDPEHSLIGKRMLNLLLAMKPSVLQLDARGIIKEIDENFLREFTRGIRSPELFARSTTKKPFLVGANFGQTLASFDSLVVDRLKVGTEWILPVIMNRLRRQRGGTISCAISRIVNRYKLIQQLESTPSLLQYVNVEGRIVLRLSRTDWYADLKTTDGKPCRLFVTFTRRGRE</sequence>
<protein>
    <submittedName>
        <fullName evidence="1">Uncharacterized protein</fullName>
    </submittedName>
</protein>
<dbReference type="AlphaFoldDB" id="A0AAN5D9K5"/>